<dbReference type="SUPFAM" id="SSF51126">
    <property type="entry name" value="Pectin lyase-like"/>
    <property type="match status" value="3"/>
</dbReference>
<dbReference type="InterPro" id="IPR011050">
    <property type="entry name" value="Pectin_lyase_fold/virulence"/>
</dbReference>
<reference evidence="5 6" key="1">
    <citation type="submission" date="2023-03" db="EMBL/GenBank/DDBJ databases">
        <title>Whole genome sequencing of Methanotrichaceae archaeon M04Ac.</title>
        <authorList>
            <person name="Khomyakova M.A."/>
            <person name="Merkel A.Y."/>
            <person name="Slobodkin A.I."/>
        </authorList>
    </citation>
    <scope>NUCLEOTIDE SEQUENCE [LARGE SCALE GENOMIC DNA]</scope>
    <source>
        <strain evidence="5 6">M04Ac</strain>
    </source>
</reference>
<dbReference type="RefSeq" id="WP_316969704.1">
    <property type="nucleotide sequence ID" value="NZ_JARFPL010000039.1"/>
</dbReference>
<feature type="domain" description="Carbohydrate-binding/sugar hydrolysis" evidence="4">
    <location>
        <begin position="581"/>
        <end position="723"/>
    </location>
</feature>
<dbReference type="InterPro" id="IPR006633">
    <property type="entry name" value="Carb-bd_sugar_hydrolysis-dom"/>
</dbReference>
<evidence type="ECO:0000313" key="6">
    <source>
        <dbReference type="Proteomes" id="UP001215956"/>
    </source>
</evidence>
<dbReference type="SMART" id="SM00722">
    <property type="entry name" value="CASH"/>
    <property type="match status" value="4"/>
</dbReference>
<proteinExistence type="predicted"/>
<dbReference type="PANTHER" id="PTHR22990">
    <property type="entry name" value="F-BOX ONLY PROTEIN"/>
    <property type="match status" value="1"/>
</dbReference>
<evidence type="ECO:0000256" key="1">
    <source>
        <dbReference type="ARBA" id="ARBA00004906"/>
    </source>
</evidence>
<feature type="domain" description="Carbohydrate-binding/sugar hydrolysis" evidence="4">
    <location>
        <begin position="41"/>
        <end position="180"/>
    </location>
</feature>
<comment type="caution">
    <text evidence="5">The sequence shown here is derived from an EMBL/GenBank/DDBJ whole genome shotgun (WGS) entry which is preliminary data.</text>
</comment>
<feature type="domain" description="Carbohydrate-binding/sugar hydrolysis" evidence="4">
    <location>
        <begin position="181"/>
        <end position="335"/>
    </location>
</feature>
<dbReference type="InterPro" id="IPR006626">
    <property type="entry name" value="PbH1"/>
</dbReference>
<accession>A0ABT5XH02</accession>
<dbReference type="EMBL" id="JARFPL010000039">
    <property type="protein sequence ID" value="MDF0594005.1"/>
    <property type="molecule type" value="Genomic_DNA"/>
</dbReference>
<dbReference type="InterPro" id="IPR007742">
    <property type="entry name" value="NosD_dom"/>
</dbReference>
<dbReference type="InterPro" id="IPR022441">
    <property type="entry name" value="Para_beta_helix_rpt-2"/>
</dbReference>
<evidence type="ECO:0000256" key="3">
    <source>
        <dbReference type="ARBA" id="ARBA00022786"/>
    </source>
</evidence>
<dbReference type="InterPro" id="IPR012334">
    <property type="entry name" value="Pectin_lyas_fold"/>
</dbReference>
<organism evidence="5 6">
    <name type="scientific">Candidatus Methanocrinis alkalitolerans</name>
    <dbReference type="NCBI Taxonomy" id="3033395"/>
    <lineage>
        <taxon>Archaea</taxon>
        <taxon>Methanobacteriati</taxon>
        <taxon>Methanobacteriota</taxon>
        <taxon>Stenosarchaea group</taxon>
        <taxon>Methanomicrobia</taxon>
        <taxon>Methanotrichales</taxon>
        <taxon>Methanotrichaceae</taxon>
        <taxon>Methanocrinis</taxon>
    </lineage>
</organism>
<comment type="pathway">
    <text evidence="1">Protein modification; protein ubiquitination.</text>
</comment>
<dbReference type="InterPro" id="IPR051550">
    <property type="entry name" value="SCF-Subunits/Alg-Epimerases"/>
</dbReference>
<dbReference type="Proteomes" id="UP001215956">
    <property type="component" value="Unassembled WGS sequence"/>
</dbReference>
<feature type="domain" description="Carbohydrate-binding/sugar hydrolysis" evidence="4">
    <location>
        <begin position="399"/>
        <end position="542"/>
    </location>
</feature>
<dbReference type="Pfam" id="PF05048">
    <property type="entry name" value="NosD"/>
    <property type="match status" value="4"/>
</dbReference>
<name>A0ABT5XH02_9EURY</name>
<protein>
    <submittedName>
        <fullName evidence="5">NosD domain-containing protein</fullName>
    </submittedName>
</protein>
<keyword evidence="2" id="KW-0677">Repeat</keyword>
<dbReference type="PANTHER" id="PTHR22990:SF15">
    <property type="entry name" value="F-BOX ONLY PROTEIN 10"/>
    <property type="match status" value="1"/>
</dbReference>
<evidence type="ECO:0000259" key="4">
    <source>
        <dbReference type="SMART" id="SM00722"/>
    </source>
</evidence>
<dbReference type="SMART" id="SM00710">
    <property type="entry name" value="PbH1"/>
    <property type="match status" value="19"/>
</dbReference>
<sequence length="824" mass="87961">MFCAPAMAQESAKGNEISQLHGETIRVPGDYSGIQEAIDAASPGDLIVVDGGIYRENVNVTKRLTLRGLKMPVVDAGENGSAIIVSADGIVLEGFSLKNSGVGTVQPAGITVRSNDNTILNNTVTDNWNGISLYDSSGNIVKDNQASYNTWAGIYLENSTNNVIANNNFSSNAGRGLIRSGFAGIKLWNSSHNTIIENLVKDNPHFGIELEYSGENIIAENDFYQNQGVGIRFWASNNNSISGNRALDNQLSGIELQDSENNTIAGNYAGGNRGRGIFLTSSQNNFIYNNCFADNNEYDAYDDGTNRWDDGKVGNHYGDFIEGCKDEDGDGICDEAYEIFGGSNLDGHPLVRCDIPVSAPKPAPQTGGGATYRVCAEGCDFASINEAIVAASPGDLIEVCSGTYLETVNVTKPVILRGVETGGKMPVIDARQKGSPIKLSADGGVVEGFHVTNSSGKGVFSGSYVDAGIMVNSEGNTIRGNVATNNSYGIIVASGNNTLASNNASGNRGGILLSSISPSDITGGNVLERNVADYNVVGMIISFSGGNILRNNSMSGNYLNFGYNGWGDDATATNDIDASNLVNGRRIYHLVNVSDAVIDSSSNAGTVYCIGCHNITVRDSVLEKNMEGVFLTNTSNSRIEGNVIANNTRGIHLNYHCYNNSIRSNIAINNAESGVYLHGSDDNVIERNELTESWSGIYLSNSAGNTIRANEIRDNRNAGMGIIGSDDNAVYLNNFINNSNNIQSSSSSNKWNSTDVLMYTYKGSSFDGYIGNFWTYYKGRDADGDGIGNTPYLVGADKDNYPLMEPIENYAVVSKEFGGVGVER</sequence>
<gene>
    <name evidence="5" type="ORF">P0O24_10475</name>
</gene>
<evidence type="ECO:0000256" key="2">
    <source>
        <dbReference type="ARBA" id="ARBA00022737"/>
    </source>
</evidence>
<dbReference type="Gene3D" id="2.160.20.10">
    <property type="entry name" value="Single-stranded right-handed beta-helix, Pectin lyase-like"/>
    <property type="match status" value="4"/>
</dbReference>
<evidence type="ECO:0000313" key="5">
    <source>
        <dbReference type="EMBL" id="MDF0594005.1"/>
    </source>
</evidence>
<keyword evidence="3" id="KW-0833">Ubl conjugation pathway</keyword>
<dbReference type="NCBIfam" id="TIGR03804">
    <property type="entry name" value="para_beta_helix"/>
    <property type="match status" value="9"/>
</dbReference>
<keyword evidence="6" id="KW-1185">Reference proteome</keyword>